<evidence type="ECO:0000313" key="3">
    <source>
        <dbReference type="Proteomes" id="UP000184428"/>
    </source>
</evidence>
<evidence type="ECO:0000313" key="2">
    <source>
        <dbReference type="EMBL" id="SHN88371.1"/>
    </source>
</evidence>
<dbReference type="InterPro" id="IPR000182">
    <property type="entry name" value="GNAT_dom"/>
</dbReference>
<dbReference type="InterPro" id="IPR003781">
    <property type="entry name" value="CoA-bd"/>
</dbReference>
<evidence type="ECO:0000259" key="1">
    <source>
        <dbReference type="PROSITE" id="PS51186"/>
    </source>
</evidence>
<organism evidence="2 3">
    <name type="scientific">Geodermatophilus obscurus</name>
    <dbReference type="NCBI Taxonomy" id="1861"/>
    <lineage>
        <taxon>Bacteria</taxon>
        <taxon>Bacillati</taxon>
        <taxon>Actinomycetota</taxon>
        <taxon>Actinomycetes</taxon>
        <taxon>Geodermatophilales</taxon>
        <taxon>Geodermatophilaceae</taxon>
        <taxon>Geodermatophilus</taxon>
    </lineage>
</organism>
<reference evidence="2 3" key="1">
    <citation type="submission" date="2016-12" db="EMBL/GenBank/DDBJ databases">
        <authorList>
            <person name="Song W.-J."/>
            <person name="Kurnit D.M."/>
        </authorList>
    </citation>
    <scope>NUCLEOTIDE SEQUENCE [LARGE SCALE GENOMIC DNA]</scope>
    <source>
        <strain evidence="2 3">DSM 43162</strain>
    </source>
</reference>
<feature type="domain" description="N-acetyltransferase" evidence="1">
    <location>
        <begin position="31"/>
        <end position="180"/>
    </location>
</feature>
<dbReference type="GO" id="GO:0005524">
    <property type="term" value="F:ATP binding"/>
    <property type="evidence" value="ECO:0007669"/>
    <property type="project" value="InterPro"/>
</dbReference>
<dbReference type="PANTHER" id="PTHR42793">
    <property type="entry name" value="COA BINDING DOMAIN CONTAINING PROTEIN"/>
    <property type="match status" value="1"/>
</dbReference>
<dbReference type="SMART" id="SM00881">
    <property type="entry name" value="CoA_binding"/>
    <property type="match status" value="1"/>
</dbReference>
<protein>
    <submittedName>
        <fullName evidence="2">Acyl-CoA synthetase (NDP forming)</fullName>
    </submittedName>
</protein>
<dbReference type="PROSITE" id="PS51186">
    <property type="entry name" value="GNAT"/>
    <property type="match status" value="1"/>
</dbReference>
<dbReference type="InterPro" id="IPR013815">
    <property type="entry name" value="ATP_grasp_subdomain_1"/>
</dbReference>
<accession>A0A1M7UZA7</accession>
<gene>
    <name evidence="2" type="ORF">SAMN05660350_04481</name>
</gene>
<dbReference type="AlphaFoldDB" id="A0A1M7UZA7"/>
<dbReference type="SUPFAM" id="SSF56059">
    <property type="entry name" value="Glutathione synthetase ATP-binding domain-like"/>
    <property type="match status" value="1"/>
</dbReference>
<dbReference type="SUPFAM" id="SSF51735">
    <property type="entry name" value="NAD(P)-binding Rossmann-fold domains"/>
    <property type="match status" value="1"/>
</dbReference>
<dbReference type="InterPro" id="IPR043938">
    <property type="entry name" value="Ligase_CoA_dom"/>
</dbReference>
<sequence length="889" mass="89833">MTTSTSPPRTARRGVGVARPARVLLRDGTPAVLVALGPEDVPELLDLHERLPDRDRYLRFATLHPSDLEGYVRRTVDPATGAVSLGARVRGRLVGVVQLLPLGGEVAEAAAVVDPAVRHTGVATVLLEQLAVTAGRMGISRLLAMVLAGNGPMIRVLHDLGLPLDVRREGTTLRIEVALHPGGRYRDVAEERHRTAAAAGLRAVLRPRSVAVVGAGRRETSVGRAVLRSLRAAGFPGEVSAVNPHAGVIEDVPCHPSVRDLPSTVDLAVVCVPASAVPDVVEQCGERGVRALLVVSGGLDRVPGAADRVRDLTGSSGMRMVGPNSLGVSAPGPPAFLDATFTGLRIPAGDIGVVTQSGGIALAAIPALGGLGLGLSAMVSVGEAADVGARDLLAWFDEFPGTRVAVVYAESEPDLRGLVGTAAHLGARVPIVALESGTTRAGARAAASHTARAATPRAVREAAYASAGIQSVPDLTALTAAVGLLRGQPLPGPGTVAVLTNVGGGGVLAADACVSAGLAVDPLPEPLQARLRTVLPLLASTGNPVDAGAAVSPGAFAAALSCLLEDSAVSAVVTVTAPTAVSDPAPGVADAAATHGESTPVVDVRLGRATAVERVELPDPGRFLVSVADPATAAHALAVVARRAAWLARPAAVAAAPPGVDVRAARAVVTGVLDRAPQGDWLLPAEVAGLCAAAALPMVPTHWAPTAAEAGAAAARLRGPVAVKGVVRGVPHKADAGLLRLPVTGAREVAGVVAEWVQRSGQDWLGAVVQPVVEPGDELLVGAVHDPAAGAVVALGPGGRAADALGHRVHRLAPLTDADAAEMLAATGLFDTPHGRSLDRAGIADCLRRVAWLADALPEVAEVDVNPLVVGTRRCTALDVRVRVGAAGG</sequence>
<dbReference type="Gene3D" id="3.40.50.720">
    <property type="entry name" value="NAD(P)-binding Rossmann-like Domain"/>
    <property type="match status" value="1"/>
</dbReference>
<dbReference type="PANTHER" id="PTHR42793:SF1">
    <property type="entry name" value="PEPTIDYL-LYSINE N-ACETYLTRANSFERASE PATZ"/>
    <property type="match status" value="1"/>
</dbReference>
<dbReference type="EMBL" id="FRDM01000044">
    <property type="protein sequence ID" value="SHN88371.1"/>
    <property type="molecule type" value="Genomic_DNA"/>
</dbReference>
<dbReference type="SUPFAM" id="SSF55729">
    <property type="entry name" value="Acyl-CoA N-acyltransferases (Nat)"/>
    <property type="match status" value="1"/>
</dbReference>
<dbReference type="InterPro" id="IPR016102">
    <property type="entry name" value="Succinyl-CoA_synth-like"/>
</dbReference>
<name>A0A1M7UZA7_9ACTN</name>
<dbReference type="SUPFAM" id="SSF52210">
    <property type="entry name" value="Succinyl-CoA synthetase domains"/>
    <property type="match status" value="2"/>
</dbReference>
<dbReference type="Proteomes" id="UP000184428">
    <property type="component" value="Unassembled WGS sequence"/>
</dbReference>
<dbReference type="InterPro" id="IPR016181">
    <property type="entry name" value="Acyl_CoA_acyltransferase"/>
</dbReference>
<dbReference type="Gene3D" id="3.30.470.20">
    <property type="entry name" value="ATP-grasp fold, B domain"/>
    <property type="match status" value="1"/>
</dbReference>
<dbReference type="Gene3D" id="3.30.1490.20">
    <property type="entry name" value="ATP-grasp fold, A domain"/>
    <property type="match status" value="1"/>
</dbReference>
<dbReference type="Pfam" id="PF13607">
    <property type="entry name" value="Succ_CoA_lig"/>
    <property type="match status" value="1"/>
</dbReference>
<dbReference type="RefSeq" id="WP_072920857.1">
    <property type="nucleotide sequence ID" value="NZ_FRDM01000044.1"/>
</dbReference>
<proteinExistence type="predicted"/>
<dbReference type="Pfam" id="PF13380">
    <property type="entry name" value="CoA_binding_2"/>
    <property type="match status" value="1"/>
</dbReference>
<dbReference type="Gene3D" id="3.40.630.30">
    <property type="match status" value="1"/>
</dbReference>
<dbReference type="InterPro" id="IPR036291">
    <property type="entry name" value="NAD(P)-bd_dom_sf"/>
</dbReference>
<dbReference type="Pfam" id="PF00583">
    <property type="entry name" value="Acetyltransf_1"/>
    <property type="match status" value="1"/>
</dbReference>
<dbReference type="InterPro" id="IPR032875">
    <property type="entry name" value="Succ_CoA_lig_flav_dom"/>
</dbReference>
<dbReference type="Gene3D" id="3.40.50.261">
    <property type="entry name" value="Succinyl-CoA synthetase domains"/>
    <property type="match status" value="2"/>
</dbReference>
<dbReference type="OrthoDB" id="190266at2"/>
<dbReference type="Pfam" id="PF19045">
    <property type="entry name" value="Ligase_CoA_2"/>
    <property type="match status" value="1"/>
</dbReference>
<dbReference type="Pfam" id="PF13549">
    <property type="entry name" value="ATP-grasp_5"/>
    <property type="match status" value="1"/>
</dbReference>
<dbReference type="GO" id="GO:0043758">
    <property type="term" value="F:acetate-CoA ligase (ADP-forming) activity"/>
    <property type="evidence" value="ECO:0007669"/>
    <property type="project" value="InterPro"/>
</dbReference>
<dbReference type="GO" id="GO:0016747">
    <property type="term" value="F:acyltransferase activity, transferring groups other than amino-acyl groups"/>
    <property type="evidence" value="ECO:0007669"/>
    <property type="project" value="InterPro"/>
</dbReference>